<sequence length="71" mass="8179">MDQLLLFSFLSFPDDKTTYIPAIIELIFVVALCGVALMAFKRISKKQEMKTKALEESILRERQQNAQNTNQ</sequence>
<keyword evidence="1" id="KW-0472">Membrane</keyword>
<dbReference type="RefSeq" id="WP_126660740.1">
    <property type="nucleotide sequence ID" value="NZ_RYYR01000043.1"/>
</dbReference>
<gene>
    <name evidence="2" type="ORF">EK386_18905</name>
</gene>
<dbReference type="Proteomes" id="UP000287910">
    <property type="component" value="Unassembled WGS sequence"/>
</dbReference>
<accession>A0A432L6Z1</accession>
<evidence type="ECO:0000313" key="3">
    <source>
        <dbReference type="Proteomes" id="UP000287910"/>
    </source>
</evidence>
<proteinExistence type="predicted"/>
<evidence type="ECO:0000313" key="2">
    <source>
        <dbReference type="EMBL" id="RUL46945.1"/>
    </source>
</evidence>
<protein>
    <recommendedName>
        <fullName evidence="4">DUF1049 domain-containing protein</fullName>
    </recommendedName>
</protein>
<keyword evidence="3" id="KW-1185">Reference proteome</keyword>
<dbReference type="EMBL" id="RYYR01000043">
    <property type="protein sequence ID" value="RUL46945.1"/>
    <property type="molecule type" value="Genomic_DNA"/>
</dbReference>
<keyword evidence="1" id="KW-1133">Transmembrane helix</keyword>
<feature type="transmembrane region" description="Helical" evidence="1">
    <location>
        <begin position="20"/>
        <end position="40"/>
    </location>
</feature>
<name>A0A432L6Z1_9BACI</name>
<evidence type="ECO:0000256" key="1">
    <source>
        <dbReference type="SAM" id="Phobius"/>
    </source>
</evidence>
<comment type="caution">
    <text evidence="2">The sequence shown here is derived from an EMBL/GenBank/DDBJ whole genome shotgun (WGS) entry which is preliminary data.</text>
</comment>
<reference evidence="2 3" key="1">
    <citation type="submission" date="2018-12" db="EMBL/GenBank/DDBJ databases">
        <title>Lysinibacillus antri sp. nov., isolated from a cave soil.</title>
        <authorList>
            <person name="Narsing Rao M.P."/>
            <person name="Zhang H."/>
            <person name="Dong Z.-Y."/>
            <person name="Niu X.-K."/>
            <person name="Zhang K."/>
            <person name="Fang B.-Z."/>
            <person name="Kang Y.-Q."/>
            <person name="Xiao M."/>
            <person name="Li W.-J."/>
        </authorList>
    </citation>
    <scope>NUCLEOTIDE SEQUENCE [LARGE SCALE GENOMIC DNA]</scope>
    <source>
        <strain evidence="2 3">SYSU K30002</strain>
    </source>
</reference>
<evidence type="ECO:0008006" key="4">
    <source>
        <dbReference type="Google" id="ProtNLM"/>
    </source>
</evidence>
<keyword evidence="1" id="KW-0812">Transmembrane</keyword>
<organism evidence="2 3">
    <name type="scientific">Lysinibacillus antri</name>
    <dbReference type="NCBI Taxonomy" id="2498145"/>
    <lineage>
        <taxon>Bacteria</taxon>
        <taxon>Bacillati</taxon>
        <taxon>Bacillota</taxon>
        <taxon>Bacilli</taxon>
        <taxon>Bacillales</taxon>
        <taxon>Bacillaceae</taxon>
        <taxon>Lysinibacillus</taxon>
    </lineage>
</organism>
<dbReference type="AlphaFoldDB" id="A0A432L6Z1"/>